<sequence>MAPVSMVTVQPDGYLQALCLSRSSSVTSLSPENGGRFTSAPQNHSGPERGFGPALFGSDHLYICSEVGSGLQEGVPCQVLTSEPELLHVHAIRAEGNRTDTTAAGSPAWNQRLQPSYSGFVCISSRLLSEDDQVNKQLSCAAPPGGSKEQSQQEDQISRPDEFCPLQRERPASQHTCTHTHMHTLSALPQTNQKHSLERPDSPGAWEGHLEVYLEVSLTCWKSRCETFSPLLRGGLQEGVRWVGPTPPEVELQQHAEKLSRSSEKRLSGDTEELTGSGEGLCCVSEAVA</sequence>
<comment type="caution">
    <text evidence="2">The sequence shown here is derived from an EMBL/GenBank/DDBJ whole genome shotgun (WGS) entry which is preliminary data.</text>
</comment>
<evidence type="ECO:0000313" key="2">
    <source>
        <dbReference type="EMBL" id="KAF6734195.1"/>
    </source>
</evidence>
<dbReference type="EMBL" id="WKFB01000140">
    <property type="protein sequence ID" value="KAF6734195.1"/>
    <property type="molecule type" value="Genomic_DNA"/>
</dbReference>
<evidence type="ECO:0000256" key="1">
    <source>
        <dbReference type="SAM" id="MobiDB-lite"/>
    </source>
</evidence>
<name>A0A834FHH4_ORYME</name>
<dbReference type="Proteomes" id="UP000646548">
    <property type="component" value="Unassembled WGS sequence"/>
</dbReference>
<gene>
    <name evidence="2" type="ORF">FQA47_013169</name>
</gene>
<evidence type="ECO:0000313" key="3">
    <source>
        <dbReference type="Proteomes" id="UP000646548"/>
    </source>
</evidence>
<feature type="region of interest" description="Disordered" evidence="1">
    <location>
        <begin position="138"/>
        <end position="158"/>
    </location>
</feature>
<accession>A0A834FHH4</accession>
<dbReference type="AlphaFoldDB" id="A0A834FHH4"/>
<organism evidence="2 3">
    <name type="scientific">Oryzias melastigma</name>
    <name type="common">Marine medaka</name>
    <dbReference type="NCBI Taxonomy" id="30732"/>
    <lineage>
        <taxon>Eukaryota</taxon>
        <taxon>Metazoa</taxon>
        <taxon>Chordata</taxon>
        <taxon>Craniata</taxon>
        <taxon>Vertebrata</taxon>
        <taxon>Euteleostomi</taxon>
        <taxon>Actinopterygii</taxon>
        <taxon>Neopterygii</taxon>
        <taxon>Teleostei</taxon>
        <taxon>Neoteleostei</taxon>
        <taxon>Acanthomorphata</taxon>
        <taxon>Ovalentaria</taxon>
        <taxon>Atherinomorphae</taxon>
        <taxon>Beloniformes</taxon>
        <taxon>Adrianichthyidae</taxon>
        <taxon>Oryziinae</taxon>
        <taxon>Oryzias</taxon>
    </lineage>
</organism>
<reference evidence="2" key="1">
    <citation type="journal article" name="BMC Genomics">
        <title>Long-read sequencing and de novo genome assembly of marine medaka (Oryzias melastigma).</title>
        <authorList>
            <person name="Liang P."/>
            <person name="Saqib H.S.A."/>
            <person name="Ni X."/>
            <person name="Shen Y."/>
        </authorList>
    </citation>
    <scope>NUCLEOTIDE SEQUENCE</scope>
    <source>
        <strain evidence="2">Bigg-433</strain>
    </source>
</reference>
<proteinExistence type="predicted"/>
<protein>
    <submittedName>
        <fullName evidence="2">Uncharacterized protein</fullName>
    </submittedName>
</protein>